<organism evidence="2 3">
    <name type="scientific">Streblomastix strix</name>
    <dbReference type="NCBI Taxonomy" id="222440"/>
    <lineage>
        <taxon>Eukaryota</taxon>
        <taxon>Metamonada</taxon>
        <taxon>Preaxostyla</taxon>
        <taxon>Oxymonadida</taxon>
        <taxon>Streblomastigidae</taxon>
        <taxon>Streblomastix</taxon>
    </lineage>
</organism>
<reference evidence="2 3" key="1">
    <citation type="submission" date="2019-03" db="EMBL/GenBank/DDBJ databases">
        <title>Single cell metagenomics reveals metabolic interactions within the superorganism composed of flagellate Streblomastix strix and complex community of Bacteroidetes bacteria on its surface.</title>
        <authorList>
            <person name="Treitli S.C."/>
            <person name="Kolisko M."/>
            <person name="Husnik F."/>
            <person name="Keeling P."/>
            <person name="Hampl V."/>
        </authorList>
    </citation>
    <scope>NUCLEOTIDE SEQUENCE [LARGE SCALE GENOMIC DNA]</scope>
    <source>
        <strain evidence="2">ST1C</strain>
    </source>
</reference>
<gene>
    <name evidence="2" type="ORF">EZS28_022338</name>
</gene>
<comment type="caution">
    <text evidence="2">The sequence shown here is derived from an EMBL/GenBank/DDBJ whole genome shotgun (WGS) entry which is preliminary data.</text>
</comment>
<feature type="region of interest" description="Disordered" evidence="1">
    <location>
        <begin position="794"/>
        <end position="821"/>
    </location>
</feature>
<evidence type="ECO:0000313" key="3">
    <source>
        <dbReference type="Proteomes" id="UP000324800"/>
    </source>
</evidence>
<feature type="region of interest" description="Disordered" evidence="1">
    <location>
        <begin position="89"/>
        <end position="117"/>
    </location>
</feature>
<evidence type="ECO:0000313" key="2">
    <source>
        <dbReference type="EMBL" id="KAA6382133.1"/>
    </source>
</evidence>
<accession>A0A5J4VIL9</accession>
<evidence type="ECO:0000256" key="1">
    <source>
        <dbReference type="SAM" id="MobiDB-lite"/>
    </source>
</evidence>
<dbReference type="AlphaFoldDB" id="A0A5J4VIL9"/>
<dbReference type="Proteomes" id="UP000324800">
    <property type="component" value="Unassembled WGS sequence"/>
</dbReference>
<dbReference type="EMBL" id="SNRW01006945">
    <property type="protein sequence ID" value="KAA6382133.1"/>
    <property type="molecule type" value="Genomic_DNA"/>
</dbReference>
<proteinExistence type="predicted"/>
<sequence>EKVEKFKDISSTITKDQDRIQQVQQQLKRWKWDSKEDEMVMKGTSTIHNLLTSGTVENTKKYKQTVVDSKGVSLLISVAVMQMNFENEAEKEVMRKRERDRQQEKEREREKQREQHRLRMLKRQQIKEIKQKGSLSDIQQQVIDSEIDKDKQEEKQRLLIRSQKREKKQQQQQLQMQQKQQEWENKGSPLLASNQINQQKQGNEGDGFDGELTGSDGQKMPTTADLPPELLDLRNFYKLESQMGDQDVFDAGNNEKNLIQKMSYDDYSDSDDDDNLSQNSENLYQTKVNDALKSSNTNMGSLSKVSIPVQQTSTSLNQPPNVFSPSFGSTQSPQGSLTVQQQQQLSLMNKQIYQNQQLLGDEDFYGENSSDTLLMSMASIDAIIDEESGRRALESDGRGVEVCVAAVKKYLHLIDYNYRILLINESNRNRKDSQVGNSTHGAVMPLRRGGNSEQLLQNQKIDQQALKNNEIQPQKNKKDQIQVEIHIIIQSLIEERMWPRWTLKKNIDNEGKLVKQGDIGICLQLHRDAIVSASTLISGIVQMNRSVATDIIRHCTEIAKIHSQQQTEIVNNKPVKQKGGGELLSRALQLIVEQYGNESPRLMESVCDIFYYLWINVSPQINFQEDPNAIGILPQPIMKNCLHVVEKYFRIAPNALKACLRCLYQTALTKGMMRILQERKILCTLIRSMEFYAVFLCVKNGYPIPENDSTNATTFTSQDCNSVIIASRDDDRRANAFNGVKDAEEIIKYGEYCLSKIIRLLKDDEIATMCSTAYLGDANDIGFNEDASRELALTSRTEQSDASYPSTNSTSPTNGSNPRQFNTLQSLMNVLDVSIKKKEKKLSENITRNLVRLKAPRDKGSRLTKLLDVAKDIFKEDILKGNQV</sequence>
<protein>
    <submittedName>
        <fullName evidence="2">Uncharacterized protein</fullName>
    </submittedName>
</protein>
<feature type="non-terminal residue" evidence="2">
    <location>
        <position position="1"/>
    </location>
</feature>
<name>A0A5J4VIL9_9EUKA</name>
<feature type="compositionally biased region" description="Low complexity" evidence="1">
    <location>
        <begin position="803"/>
        <end position="818"/>
    </location>
</feature>
<feature type="compositionally biased region" description="Low complexity" evidence="1">
    <location>
        <begin position="170"/>
        <end position="180"/>
    </location>
</feature>
<feature type="region of interest" description="Disordered" evidence="1">
    <location>
        <begin position="199"/>
        <end position="228"/>
    </location>
</feature>
<feature type="region of interest" description="Disordered" evidence="1">
    <location>
        <begin position="163"/>
        <end position="185"/>
    </location>
</feature>